<feature type="region of interest" description="Disordered" evidence="1">
    <location>
        <begin position="13"/>
        <end position="75"/>
    </location>
</feature>
<dbReference type="EMBL" id="CP026252">
    <property type="protein sequence ID" value="AWP08084.1"/>
    <property type="molecule type" value="Genomic_DNA"/>
</dbReference>
<accession>A0A2U9BV42</accession>
<reference evidence="2 3" key="1">
    <citation type="submission" date="2017-12" db="EMBL/GenBank/DDBJ databases">
        <title>Integrating genomic resources of turbot (Scophthalmus maximus) in depth evaluation of genetic and physical mapping variation across individuals.</title>
        <authorList>
            <person name="Martinez P."/>
        </authorList>
    </citation>
    <scope>NUCLEOTIDE SEQUENCE [LARGE SCALE GENOMIC DNA]</scope>
</reference>
<dbReference type="AlphaFoldDB" id="A0A2U9BV42"/>
<sequence>MKCDDKVLIESLTPWGDIEAEGIEQGLARPPTRDVSVDLPPGDEEQGSAGQPTLDEEQASAETPDAGKGIASAKNPEAGLRLADVVAGWKLAGPDASQRGGRLEARTPPSCRRGDQAGFHGKVSMGRCQNTFPVQGTTP</sequence>
<feature type="region of interest" description="Disordered" evidence="1">
    <location>
        <begin position="92"/>
        <end position="124"/>
    </location>
</feature>
<dbReference type="Proteomes" id="UP000246464">
    <property type="component" value="Chromosome 10"/>
</dbReference>
<organism evidence="2 3">
    <name type="scientific">Scophthalmus maximus</name>
    <name type="common">Turbot</name>
    <name type="synonym">Psetta maxima</name>
    <dbReference type="NCBI Taxonomy" id="52904"/>
    <lineage>
        <taxon>Eukaryota</taxon>
        <taxon>Metazoa</taxon>
        <taxon>Chordata</taxon>
        <taxon>Craniata</taxon>
        <taxon>Vertebrata</taxon>
        <taxon>Euteleostomi</taxon>
        <taxon>Actinopterygii</taxon>
        <taxon>Neopterygii</taxon>
        <taxon>Teleostei</taxon>
        <taxon>Neoteleostei</taxon>
        <taxon>Acanthomorphata</taxon>
        <taxon>Carangaria</taxon>
        <taxon>Pleuronectiformes</taxon>
        <taxon>Pleuronectoidei</taxon>
        <taxon>Scophthalmidae</taxon>
        <taxon>Scophthalmus</taxon>
    </lineage>
</organism>
<evidence type="ECO:0000256" key="1">
    <source>
        <dbReference type="SAM" id="MobiDB-lite"/>
    </source>
</evidence>
<evidence type="ECO:0000313" key="2">
    <source>
        <dbReference type="EMBL" id="AWP08084.1"/>
    </source>
</evidence>
<name>A0A2U9BV42_SCOMX</name>
<gene>
    <name evidence="2" type="ORF">SMAX5B_010757</name>
</gene>
<keyword evidence="3" id="KW-1185">Reference proteome</keyword>
<proteinExistence type="predicted"/>
<evidence type="ECO:0000313" key="3">
    <source>
        <dbReference type="Proteomes" id="UP000246464"/>
    </source>
</evidence>
<protein>
    <submittedName>
        <fullName evidence="2">Uncharacterized protein</fullName>
    </submittedName>
</protein>